<keyword evidence="2" id="KW-1185">Reference proteome</keyword>
<accession>A0ABM6NLM1</accession>
<dbReference type="EMBL" id="CP011925">
    <property type="protein sequence ID" value="ATD09921.1"/>
    <property type="molecule type" value="Genomic_DNA"/>
</dbReference>
<organism evidence="1 2">
    <name type="scientific">Pseudoalteromonas piscicida</name>
    <dbReference type="NCBI Taxonomy" id="43662"/>
    <lineage>
        <taxon>Bacteria</taxon>
        <taxon>Pseudomonadati</taxon>
        <taxon>Pseudomonadota</taxon>
        <taxon>Gammaproteobacteria</taxon>
        <taxon>Alteromonadales</taxon>
        <taxon>Pseudoalteromonadaceae</taxon>
        <taxon>Pseudoalteromonas</taxon>
    </lineage>
</organism>
<dbReference type="Proteomes" id="UP000016521">
    <property type="component" value="Chromosome II"/>
</dbReference>
<proteinExistence type="predicted"/>
<evidence type="ECO:0000313" key="2">
    <source>
        <dbReference type="Proteomes" id="UP000016521"/>
    </source>
</evidence>
<name>A0ABM6NLM1_PSEO7</name>
<sequence>MNKTHSGEPKGQRLIGISTVLSPDSHRTTMLHRLCLV</sequence>
<evidence type="ECO:0000313" key="1">
    <source>
        <dbReference type="EMBL" id="ATD09921.1"/>
    </source>
</evidence>
<protein>
    <submittedName>
        <fullName evidence="1">Uncharacterized protein</fullName>
    </submittedName>
</protein>
<reference evidence="1 2" key="1">
    <citation type="submission" date="2015-06" db="EMBL/GenBank/DDBJ databases">
        <authorList>
            <person name="Xie B.-B."/>
            <person name="Rong J.-C."/>
            <person name="Qin Q.-L."/>
            <person name="Zhang Y.-Z."/>
        </authorList>
    </citation>
    <scope>NUCLEOTIDE SEQUENCE [LARGE SCALE GENOMIC DNA]</scope>
    <source>
        <strain evidence="1 2">JCM 20779</strain>
    </source>
</reference>
<gene>
    <name evidence="1" type="ORF">PPIS_b0848</name>
</gene>